<keyword evidence="5" id="KW-1185">Reference proteome</keyword>
<evidence type="ECO:0000256" key="1">
    <source>
        <dbReference type="SAM" id="Coils"/>
    </source>
</evidence>
<feature type="chain" id="PRO_5038251830" evidence="2">
    <location>
        <begin position="22"/>
        <end position="97"/>
    </location>
</feature>
<evidence type="ECO:0000313" key="4">
    <source>
        <dbReference type="EMBL" id="QOQ86514.1"/>
    </source>
</evidence>
<dbReference type="AlphaFoldDB" id="A0A6M8N3L7"/>
<geneLocation type="plasmid" evidence="3">
    <name>pCCORG</name>
</geneLocation>
<feature type="signal peptide" evidence="2">
    <location>
        <begin position="1"/>
        <end position="21"/>
    </location>
</feature>
<sequence length="97" mass="11026">MKKIFLIIFMLFSSCFGCLCVGDINAGFNGSSSQISNVIDNATNIINNKLIKEINKNTEDIKAQNLELEKLLKAYKEELAEKKEILFLLEKIEKLLK</sequence>
<protein>
    <submittedName>
        <fullName evidence="3">Uncharacterized protein</fullName>
    </submittedName>
</protein>
<dbReference type="EMBL" id="CP053843">
    <property type="protein sequence ID" value="QKF65578.1"/>
    <property type="molecule type" value="Genomic_DNA"/>
</dbReference>
<accession>A0A6M8N3L7</accession>
<geneLocation type="plasmid" evidence="4 5">
    <name>pLMG-27932-1</name>
</geneLocation>
<keyword evidence="2" id="KW-0732">Signal</keyword>
<keyword evidence="1" id="KW-0175">Coiled coil</keyword>
<gene>
    <name evidence="3" type="ORF">CCORG_a0042</name>
    <name evidence="4" type="ORF">IMC76_00025</name>
</gene>
<keyword evidence="3" id="KW-0614">Plasmid</keyword>
<dbReference type="KEGG" id="ccor:CCORG_a0042"/>
<evidence type="ECO:0000313" key="5">
    <source>
        <dbReference type="Proteomes" id="UP000594749"/>
    </source>
</evidence>
<reference evidence="3" key="1">
    <citation type="submission" date="2020-05" db="EMBL/GenBank/DDBJ databases">
        <title>Complete genome sequencing of Campylobacter and Arcobacter type strains.</title>
        <authorList>
            <person name="Miller W.G."/>
            <person name="Yee E."/>
        </authorList>
    </citation>
    <scope>NUCLEOTIDE SEQUENCE [LARGE SCALE GENOMIC DNA]</scope>
    <source>
        <strain evidence="3">LMG 27932</strain>
        <plasmid evidence="3">pCCORG</plasmid>
    </source>
</reference>
<proteinExistence type="predicted"/>
<feature type="coiled-coil region" evidence="1">
    <location>
        <begin position="47"/>
        <end position="85"/>
    </location>
</feature>
<name>A0A6M8N3L7_9BACT</name>
<reference evidence="4 5" key="2">
    <citation type="submission" date="2020-10" db="EMBL/GenBank/DDBJ databases">
        <title>Campylobacter and Helicobacter PacBio genomes.</title>
        <authorList>
            <person name="Lane C."/>
        </authorList>
    </citation>
    <scope>NUCLEOTIDE SEQUENCE [LARGE SCALE GENOMIC DNA]</scope>
    <source>
        <strain evidence="4 5">2016D-0077</strain>
        <plasmid evidence="4 5">pLMG-27932-1</plasmid>
    </source>
</reference>
<evidence type="ECO:0000256" key="2">
    <source>
        <dbReference type="SAM" id="SignalP"/>
    </source>
</evidence>
<dbReference type="EMBL" id="CP063077">
    <property type="protein sequence ID" value="QOQ86514.1"/>
    <property type="molecule type" value="Genomic_DNA"/>
</dbReference>
<dbReference type="Proteomes" id="UP000594749">
    <property type="component" value="Plasmid pLMG-27932-1"/>
</dbReference>
<evidence type="ECO:0000313" key="3">
    <source>
        <dbReference type="EMBL" id="QKF65578.1"/>
    </source>
</evidence>
<dbReference type="RefSeq" id="WP_025803680.1">
    <property type="nucleotide sequence ID" value="NZ_CP053843.1"/>
</dbReference>
<organism evidence="3">
    <name type="scientific">Campylobacter corcagiensis</name>
    <dbReference type="NCBI Taxonomy" id="1448857"/>
    <lineage>
        <taxon>Bacteria</taxon>
        <taxon>Pseudomonadati</taxon>
        <taxon>Campylobacterota</taxon>
        <taxon>Epsilonproteobacteria</taxon>
        <taxon>Campylobacterales</taxon>
        <taxon>Campylobacteraceae</taxon>
        <taxon>Campylobacter</taxon>
    </lineage>
</organism>
<dbReference type="PROSITE" id="PS51257">
    <property type="entry name" value="PROKAR_LIPOPROTEIN"/>
    <property type="match status" value="1"/>
</dbReference>